<name>A0A841BFS6_9PSEU</name>
<gene>
    <name evidence="6" type="ORF">HDA45_007509</name>
</gene>
<evidence type="ECO:0000313" key="7">
    <source>
        <dbReference type="Proteomes" id="UP000580861"/>
    </source>
</evidence>
<dbReference type="PANTHER" id="PTHR36510">
    <property type="entry name" value="GLUTAMATE--CYSTEINE LIGASE 2-RELATED"/>
    <property type="match status" value="1"/>
</dbReference>
<dbReference type="GO" id="GO:0042398">
    <property type="term" value="P:modified amino acid biosynthetic process"/>
    <property type="evidence" value="ECO:0007669"/>
    <property type="project" value="InterPro"/>
</dbReference>
<keyword evidence="3 5" id="KW-0067">ATP-binding</keyword>
<accession>A0A841BFS6</accession>
<dbReference type="Gene3D" id="3.30.590.20">
    <property type="match status" value="1"/>
</dbReference>
<dbReference type="EC" id="6.3.2.2" evidence="5"/>
<protein>
    <recommendedName>
        <fullName evidence="5">Putative glutamate--cysteine ligase 2</fullName>
        <ecNumber evidence="5">6.3.2.2</ecNumber>
    </recommendedName>
    <alternativeName>
        <fullName evidence="5">Gamma-glutamylcysteine synthetase 2</fullName>
        <shortName evidence="5">GCS 2</shortName>
        <shortName evidence="5">Gamma-GCS 2</shortName>
    </alternativeName>
</protein>
<evidence type="ECO:0000256" key="1">
    <source>
        <dbReference type="ARBA" id="ARBA00022598"/>
    </source>
</evidence>
<keyword evidence="1 5" id="KW-0436">Ligase</keyword>
<evidence type="ECO:0000256" key="5">
    <source>
        <dbReference type="HAMAP-Rule" id="MF_01609"/>
    </source>
</evidence>
<evidence type="ECO:0000256" key="3">
    <source>
        <dbReference type="ARBA" id="ARBA00022840"/>
    </source>
</evidence>
<reference evidence="6 7" key="1">
    <citation type="submission" date="2020-08" db="EMBL/GenBank/DDBJ databases">
        <title>Sequencing the genomes of 1000 actinobacteria strains.</title>
        <authorList>
            <person name="Klenk H.-P."/>
        </authorList>
    </citation>
    <scope>NUCLEOTIDE SEQUENCE [LARGE SCALE GENOMIC DNA]</scope>
    <source>
        <strain evidence="6 7">DSM 45272</strain>
    </source>
</reference>
<dbReference type="Proteomes" id="UP000580861">
    <property type="component" value="Unassembled WGS sequence"/>
</dbReference>
<organism evidence="6 7">
    <name type="scientific">Amycolatopsis umgeniensis</name>
    <dbReference type="NCBI Taxonomy" id="336628"/>
    <lineage>
        <taxon>Bacteria</taxon>
        <taxon>Bacillati</taxon>
        <taxon>Actinomycetota</taxon>
        <taxon>Actinomycetes</taxon>
        <taxon>Pseudonocardiales</taxon>
        <taxon>Pseudonocardiaceae</taxon>
        <taxon>Amycolatopsis</taxon>
    </lineage>
</organism>
<evidence type="ECO:0000313" key="6">
    <source>
        <dbReference type="EMBL" id="MBB5857422.1"/>
    </source>
</evidence>
<dbReference type="InterPro" id="IPR011793">
    <property type="entry name" value="YbdK"/>
</dbReference>
<keyword evidence="2 5" id="KW-0547">Nucleotide-binding</keyword>
<dbReference type="InterPro" id="IPR014746">
    <property type="entry name" value="Gln_synth/guanido_kin_cat_dom"/>
</dbReference>
<dbReference type="GO" id="GO:0004357">
    <property type="term" value="F:glutamate-cysteine ligase activity"/>
    <property type="evidence" value="ECO:0007669"/>
    <property type="project" value="UniProtKB-EC"/>
</dbReference>
<comment type="caution">
    <text evidence="6">The sequence shown here is derived from an EMBL/GenBank/DDBJ whole genome shotgun (WGS) entry which is preliminary data.</text>
</comment>
<dbReference type="GO" id="GO:0005524">
    <property type="term" value="F:ATP binding"/>
    <property type="evidence" value="ECO:0007669"/>
    <property type="project" value="UniProtKB-KW"/>
</dbReference>
<comment type="similarity">
    <text evidence="5">Belongs to the glutamate--cysteine ligase type 2 family. YbdK subfamily.</text>
</comment>
<comment type="function">
    <text evidence="5">ATP-dependent carboxylate-amine ligase which exhibits weak glutamate--cysteine ligase activity.</text>
</comment>
<dbReference type="NCBIfam" id="TIGR02050">
    <property type="entry name" value="gshA_cyan_rel"/>
    <property type="match status" value="1"/>
</dbReference>
<dbReference type="HAMAP" id="MF_01609">
    <property type="entry name" value="Glu_cys_ligase_2"/>
    <property type="match status" value="1"/>
</dbReference>
<proteinExistence type="inferred from homology"/>
<keyword evidence="7" id="KW-1185">Reference proteome</keyword>
<dbReference type="RefSeq" id="WP_184903532.1">
    <property type="nucleotide sequence ID" value="NZ_JACHMX010000001.1"/>
</dbReference>
<dbReference type="PANTHER" id="PTHR36510:SF1">
    <property type="entry name" value="GLUTAMATE--CYSTEINE LIGASE 2-RELATED"/>
    <property type="match status" value="1"/>
</dbReference>
<comment type="catalytic activity">
    <reaction evidence="4 5">
        <text>L-cysteine + L-glutamate + ATP = gamma-L-glutamyl-L-cysteine + ADP + phosphate + H(+)</text>
        <dbReference type="Rhea" id="RHEA:13285"/>
        <dbReference type="ChEBI" id="CHEBI:15378"/>
        <dbReference type="ChEBI" id="CHEBI:29985"/>
        <dbReference type="ChEBI" id="CHEBI:30616"/>
        <dbReference type="ChEBI" id="CHEBI:35235"/>
        <dbReference type="ChEBI" id="CHEBI:43474"/>
        <dbReference type="ChEBI" id="CHEBI:58173"/>
        <dbReference type="ChEBI" id="CHEBI:456216"/>
        <dbReference type="EC" id="6.3.2.2"/>
    </reaction>
</comment>
<dbReference type="NCBIfam" id="NF010041">
    <property type="entry name" value="PRK13517.1-1"/>
    <property type="match status" value="1"/>
</dbReference>
<dbReference type="SUPFAM" id="SSF55931">
    <property type="entry name" value="Glutamine synthetase/guanido kinase"/>
    <property type="match status" value="1"/>
</dbReference>
<dbReference type="InterPro" id="IPR050141">
    <property type="entry name" value="GCL_type2/YbdK_subfam"/>
</dbReference>
<evidence type="ECO:0000256" key="2">
    <source>
        <dbReference type="ARBA" id="ARBA00022741"/>
    </source>
</evidence>
<dbReference type="Pfam" id="PF04107">
    <property type="entry name" value="GCS2"/>
    <property type="match status" value="1"/>
</dbReference>
<evidence type="ECO:0000256" key="4">
    <source>
        <dbReference type="ARBA" id="ARBA00048819"/>
    </source>
</evidence>
<sequence length="356" mass="39000">MTDALTFGIEEEFFVVDREGHLSQSGNVVVDSAEEAQGELQHELTRSQVESATGICRTRDEALEQLKALRAELAEAAAQRGARLLPCGSPPMAEAELPSITPNPRYERMARHFGATTRTTLTCGCHVHVAIPDRETGVRLIRRIRPWLPALLTLTANSAISDGIDTGYSSWRYQQWTRWPSAGPPPEFTSLDHYEGIVDAWLRAGAILDRAMVYWDVRLSEGQPTVEFRFSDVASTPDEAVLLGVLIRGLVTTVLDEGEPASHLSNEVLRAHLWRAAREGLSGQCPHPVTGDLAPAPKVVDDVVTFAASALESTGDLDFVRDGCARLFEGGNGADRQRTRFADRKSAEDVVDLFVV</sequence>
<dbReference type="EMBL" id="JACHMX010000001">
    <property type="protein sequence ID" value="MBB5857422.1"/>
    <property type="molecule type" value="Genomic_DNA"/>
</dbReference>
<dbReference type="InterPro" id="IPR006336">
    <property type="entry name" value="GCS2"/>
</dbReference>
<dbReference type="AlphaFoldDB" id="A0A841BFS6"/>